<keyword evidence="10" id="KW-1185">Reference proteome</keyword>
<dbReference type="CDD" id="cd07597">
    <property type="entry name" value="BAR_SNX8"/>
    <property type="match status" value="1"/>
</dbReference>
<evidence type="ECO:0000313" key="9">
    <source>
        <dbReference type="EMBL" id="KAK2172423.1"/>
    </source>
</evidence>
<dbReference type="GO" id="GO:0005829">
    <property type="term" value="C:cytosol"/>
    <property type="evidence" value="ECO:0007669"/>
    <property type="project" value="GOC"/>
</dbReference>
<evidence type="ECO:0000256" key="5">
    <source>
        <dbReference type="ARBA" id="ARBA00023136"/>
    </source>
</evidence>
<dbReference type="PANTHER" id="PTHR46571">
    <property type="entry name" value="SORTING NEXIN-8"/>
    <property type="match status" value="1"/>
</dbReference>
<evidence type="ECO:0000259" key="8">
    <source>
        <dbReference type="PROSITE" id="PS50195"/>
    </source>
</evidence>
<feature type="region of interest" description="Disordered" evidence="6">
    <location>
        <begin position="511"/>
        <end position="537"/>
    </location>
</feature>
<evidence type="ECO:0000256" key="2">
    <source>
        <dbReference type="ARBA" id="ARBA00010883"/>
    </source>
</evidence>
<dbReference type="CDD" id="cd06866">
    <property type="entry name" value="PX_SNX8_Mvp1p_like"/>
    <property type="match status" value="1"/>
</dbReference>
<keyword evidence="3" id="KW-0813">Transport</keyword>
<evidence type="ECO:0008006" key="11">
    <source>
        <dbReference type="Google" id="ProtNLM"/>
    </source>
</evidence>
<dbReference type="InterPro" id="IPR036871">
    <property type="entry name" value="PX_dom_sf"/>
</dbReference>
<dbReference type="Gene3D" id="3.30.1520.10">
    <property type="entry name" value="Phox-like domain"/>
    <property type="match status" value="1"/>
</dbReference>
<dbReference type="InterPro" id="IPR027267">
    <property type="entry name" value="AH/BAR_dom_sf"/>
</dbReference>
<dbReference type="Gene3D" id="1.10.238.10">
    <property type="entry name" value="EF-hand"/>
    <property type="match status" value="1"/>
</dbReference>
<dbReference type="SUPFAM" id="SSF64268">
    <property type="entry name" value="PX domain"/>
    <property type="match status" value="1"/>
</dbReference>
<dbReference type="PANTHER" id="PTHR46571:SF1">
    <property type="entry name" value="SORTING NEXIN-8"/>
    <property type="match status" value="1"/>
</dbReference>
<dbReference type="GO" id="GO:0034498">
    <property type="term" value="P:early endosome to Golgi transport"/>
    <property type="evidence" value="ECO:0007669"/>
    <property type="project" value="TreeGrafter"/>
</dbReference>
<comment type="similarity">
    <text evidence="2">Belongs to the sorting nexin family.</text>
</comment>
<dbReference type="EMBL" id="JAODUO010000962">
    <property type="protein sequence ID" value="KAK2172423.1"/>
    <property type="molecule type" value="Genomic_DNA"/>
</dbReference>
<dbReference type="PROSITE" id="PS50031">
    <property type="entry name" value="EH"/>
    <property type="match status" value="1"/>
</dbReference>
<dbReference type="InterPro" id="IPR011992">
    <property type="entry name" value="EF-hand-dom_pair"/>
</dbReference>
<evidence type="ECO:0000256" key="6">
    <source>
        <dbReference type="SAM" id="MobiDB-lite"/>
    </source>
</evidence>
<sequence>MATDLSFGSVPAFYREVYNIVCPNAEDRVDHDMFVNLLVKSSLPKHTLTQIWDAVDSKQGYLTRTGIYTALALAALAQQGKSVNVKLLESYSDQELPKPCLGDLADLKAMSMKVRRDRTPNVLGYKFDELCEFDHVKVELIPEKKGLILKHVEYEVTSRRYKSTVLRRYNDFVAFQEIMLLRFPYRMIPRLPPKKMMGADRKFIEMRRRALKRFLNLTVRHPILTSDEIVKYFLTFNGSDMQHKIKEHFRGVPDEFMTNEFALKAKDFVPMDTQLQFGNSRDHAKLLLNSVCKLRDIAERVVIRATSYASDMLQLGKELGSLSADSTTVSAWACGNSTTWFQLKKGFKHLSVEYTGLADKASTEASRQEETVVEELNMYLDVLLSYRDLCERHEKGVLNDHQRALQKMAQYKKRHMSATVHGPSEATTVEQLEERILRQENEILNMENRNYFSLHCVQMESQLVHANMEALYVALHNMSMEEATAHSELATVWHHIQPIIRTILDGDVHNGVASNTPKMSPLGSPRSDRSSGLASES</sequence>
<evidence type="ECO:0000256" key="4">
    <source>
        <dbReference type="ARBA" id="ARBA00022927"/>
    </source>
</evidence>
<keyword evidence="5" id="KW-0472">Membrane</keyword>
<feature type="domain" description="PX" evidence="8">
    <location>
        <begin position="132"/>
        <end position="240"/>
    </location>
</feature>
<accession>A0AAD9KL87</accession>
<dbReference type="Pfam" id="PF12763">
    <property type="entry name" value="EH"/>
    <property type="match status" value="1"/>
</dbReference>
<evidence type="ECO:0000256" key="3">
    <source>
        <dbReference type="ARBA" id="ARBA00022448"/>
    </source>
</evidence>
<dbReference type="SMART" id="SM00312">
    <property type="entry name" value="PX"/>
    <property type="match status" value="1"/>
</dbReference>
<comment type="caution">
    <text evidence="9">The sequence shown here is derived from an EMBL/GenBank/DDBJ whole genome shotgun (WGS) entry which is preliminary data.</text>
</comment>
<dbReference type="Pfam" id="PF00787">
    <property type="entry name" value="PX"/>
    <property type="match status" value="1"/>
</dbReference>
<evidence type="ECO:0000259" key="7">
    <source>
        <dbReference type="PROSITE" id="PS50031"/>
    </source>
</evidence>
<dbReference type="InterPro" id="IPR001683">
    <property type="entry name" value="PX_dom"/>
</dbReference>
<keyword evidence="4" id="KW-0653">Protein transport</keyword>
<dbReference type="PROSITE" id="PS50195">
    <property type="entry name" value="PX"/>
    <property type="match status" value="1"/>
</dbReference>
<dbReference type="InterPro" id="IPR028662">
    <property type="entry name" value="SNX8/Mvp1"/>
</dbReference>
<comment type="subcellular location">
    <subcellularLocation>
        <location evidence="1">Membrane</location>
        <topology evidence="1">Peripheral membrane protein</topology>
        <orientation evidence="1">Cytoplasmic side</orientation>
    </subcellularLocation>
</comment>
<dbReference type="GO" id="GO:0031901">
    <property type="term" value="C:early endosome membrane"/>
    <property type="evidence" value="ECO:0007669"/>
    <property type="project" value="TreeGrafter"/>
</dbReference>
<dbReference type="GO" id="GO:0006886">
    <property type="term" value="P:intracellular protein transport"/>
    <property type="evidence" value="ECO:0007669"/>
    <property type="project" value="TreeGrafter"/>
</dbReference>
<dbReference type="AlphaFoldDB" id="A0AAD9KL87"/>
<dbReference type="Pfam" id="PF19566">
    <property type="entry name" value="Snx8_BAR_dom"/>
    <property type="match status" value="1"/>
</dbReference>
<evidence type="ECO:0000256" key="1">
    <source>
        <dbReference type="ARBA" id="ARBA00004287"/>
    </source>
</evidence>
<dbReference type="InterPro" id="IPR000261">
    <property type="entry name" value="EH_dom"/>
</dbReference>
<dbReference type="Proteomes" id="UP001209878">
    <property type="component" value="Unassembled WGS sequence"/>
</dbReference>
<dbReference type="Gene3D" id="1.20.1270.60">
    <property type="entry name" value="Arfaptin homology (AH) domain/BAR domain"/>
    <property type="match status" value="1"/>
</dbReference>
<organism evidence="9 10">
    <name type="scientific">Ridgeia piscesae</name>
    <name type="common">Tubeworm</name>
    <dbReference type="NCBI Taxonomy" id="27915"/>
    <lineage>
        <taxon>Eukaryota</taxon>
        <taxon>Metazoa</taxon>
        <taxon>Spiralia</taxon>
        <taxon>Lophotrochozoa</taxon>
        <taxon>Annelida</taxon>
        <taxon>Polychaeta</taxon>
        <taxon>Sedentaria</taxon>
        <taxon>Canalipalpata</taxon>
        <taxon>Sabellida</taxon>
        <taxon>Siboglinidae</taxon>
        <taxon>Ridgeia</taxon>
    </lineage>
</organism>
<protein>
    <recommendedName>
        <fullName evidence="11">Sorting nexin-8</fullName>
    </recommendedName>
</protein>
<feature type="domain" description="EH" evidence="7">
    <location>
        <begin position="10"/>
        <end position="55"/>
    </location>
</feature>
<name>A0AAD9KL87_RIDPI</name>
<dbReference type="SUPFAM" id="SSF47473">
    <property type="entry name" value="EF-hand"/>
    <property type="match status" value="1"/>
</dbReference>
<dbReference type="InterPro" id="IPR045734">
    <property type="entry name" value="Snx8_BAR_dom"/>
</dbReference>
<evidence type="ECO:0000313" key="10">
    <source>
        <dbReference type="Proteomes" id="UP001209878"/>
    </source>
</evidence>
<gene>
    <name evidence="9" type="ORF">NP493_962g00024</name>
</gene>
<dbReference type="InterPro" id="IPR035704">
    <property type="entry name" value="SNX8/Mvp1_PX"/>
</dbReference>
<dbReference type="GO" id="GO:0035091">
    <property type="term" value="F:phosphatidylinositol binding"/>
    <property type="evidence" value="ECO:0007669"/>
    <property type="project" value="InterPro"/>
</dbReference>
<proteinExistence type="inferred from homology"/>
<reference evidence="9" key="1">
    <citation type="journal article" date="2023" name="Mol. Biol. Evol.">
        <title>Third-Generation Sequencing Reveals the Adaptive Role of the Epigenome in Three Deep-Sea Polychaetes.</title>
        <authorList>
            <person name="Perez M."/>
            <person name="Aroh O."/>
            <person name="Sun Y."/>
            <person name="Lan Y."/>
            <person name="Juniper S.K."/>
            <person name="Young C.R."/>
            <person name="Angers B."/>
            <person name="Qian P.Y."/>
        </authorList>
    </citation>
    <scope>NUCLEOTIDE SEQUENCE</scope>
    <source>
        <strain evidence="9">R07B-5</strain>
    </source>
</reference>